<dbReference type="GO" id="GO:0022626">
    <property type="term" value="C:cytosolic ribosome"/>
    <property type="evidence" value="ECO:0007669"/>
    <property type="project" value="UniProtKB-ARBA"/>
</dbReference>
<dbReference type="EMBL" id="JARPUR010000001">
    <property type="protein sequence ID" value="KAK4884971.1"/>
    <property type="molecule type" value="Genomic_DNA"/>
</dbReference>
<dbReference type="PROSITE" id="PS01189">
    <property type="entry name" value="RIBOSOMAL_S12E"/>
    <property type="match status" value="1"/>
</dbReference>
<sequence length="140" mass="15358">MSDAEVEDTTYSRPTSGGSMDVNQALQEVLKIALIHDGVVRGLHESTKVLDKRQAVLCILAENCDEPMFKKLVSALCSEHQIPLIKVDNNKKLGEWAGLCKIDNTGKARKVVGCSCVVIRDFGEESPALDVLQDYLKNAK</sequence>
<dbReference type="InterPro" id="IPR047860">
    <property type="entry name" value="Ribosomal_eS12_CS"/>
</dbReference>
<dbReference type="Pfam" id="PF01248">
    <property type="entry name" value="Ribosomal_L7Ae"/>
    <property type="match status" value="1"/>
</dbReference>
<protein>
    <recommendedName>
        <fullName evidence="4">40S ribosomal protein S12</fullName>
    </recommendedName>
</protein>
<dbReference type="GO" id="GO:0006412">
    <property type="term" value="P:translation"/>
    <property type="evidence" value="ECO:0007669"/>
    <property type="project" value="InterPro"/>
</dbReference>
<evidence type="ECO:0000313" key="6">
    <source>
        <dbReference type="EMBL" id="KAK4884971.1"/>
    </source>
</evidence>
<dbReference type="Proteomes" id="UP001353858">
    <property type="component" value="Unassembled WGS sequence"/>
</dbReference>
<keyword evidence="2 4" id="KW-0689">Ribosomal protein</keyword>
<dbReference type="Gene3D" id="3.30.1330.30">
    <property type="match status" value="1"/>
</dbReference>
<evidence type="ECO:0000256" key="2">
    <source>
        <dbReference type="ARBA" id="ARBA00022980"/>
    </source>
</evidence>
<evidence type="ECO:0000256" key="3">
    <source>
        <dbReference type="ARBA" id="ARBA00023274"/>
    </source>
</evidence>
<comment type="caution">
    <text evidence="6">The sequence shown here is derived from an EMBL/GenBank/DDBJ whole genome shotgun (WGS) entry which is preliminary data.</text>
</comment>
<evidence type="ECO:0000256" key="1">
    <source>
        <dbReference type="ARBA" id="ARBA00005824"/>
    </source>
</evidence>
<reference evidence="7" key="1">
    <citation type="submission" date="2023-01" db="EMBL/GenBank/DDBJ databases">
        <title>Key to firefly adult light organ development and bioluminescence: homeobox transcription factors regulate luciferase expression and transportation to peroxisome.</title>
        <authorList>
            <person name="Fu X."/>
        </authorList>
    </citation>
    <scope>NUCLEOTIDE SEQUENCE [LARGE SCALE GENOMIC DNA]</scope>
</reference>
<dbReference type="FunFam" id="3.30.1330.30:FF:000005">
    <property type="entry name" value="40S ribosomal protein S12"/>
    <property type="match status" value="1"/>
</dbReference>
<dbReference type="GO" id="GO:0003735">
    <property type="term" value="F:structural constituent of ribosome"/>
    <property type="evidence" value="ECO:0007669"/>
    <property type="project" value="InterPro"/>
</dbReference>
<name>A0AAN7SCM3_9COLE</name>
<dbReference type="AlphaFoldDB" id="A0AAN7SCM3"/>
<dbReference type="SUPFAM" id="SSF55315">
    <property type="entry name" value="L30e-like"/>
    <property type="match status" value="1"/>
</dbReference>
<dbReference type="InterPro" id="IPR029064">
    <property type="entry name" value="Ribosomal_eL30-like_sf"/>
</dbReference>
<feature type="domain" description="Ribosomal protein eL8/eL30/eS12/Gadd45" evidence="5">
    <location>
        <begin position="25"/>
        <end position="118"/>
    </location>
</feature>
<gene>
    <name evidence="6" type="ORF">RN001_001242</name>
</gene>
<evidence type="ECO:0000259" key="5">
    <source>
        <dbReference type="Pfam" id="PF01248"/>
    </source>
</evidence>
<comment type="similarity">
    <text evidence="1 4">Belongs to the eukaryotic ribosomal protein eS12 family.</text>
</comment>
<evidence type="ECO:0000313" key="7">
    <source>
        <dbReference type="Proteomes" id="UP001353858"/>
    </source>
</evidence>
<proteinExistence type="inferred from homology"/>
<keyword evidence="7" id="KW-1185">Reference proteome</keyword>
<keyword evidence="3 4" id="KW-0687">Ribonucleoprotein</keyword>
<dbReference type="InterPro" id="IPR004038">
    <property type="entry name" value="Ribosomal_eL8/eL30/eS12/Gad45"/>
</dbReference>
<organism evidence="6 7">
    <name type="scientific">Aquatica leii</name>
    <dbReference type="NCBI Taxonomy" id="1421715"/>
    <lineage>
        <taxon>Eukaryota</taxon>
        <taxon>Metazoa</taxon>
        <taxon>Ecdysozoa</taxon>
        <taxon>Arthropoda</taxon>
        <taxon>Hexapoda</taxon>
        <taxon>Insecta</taxon>
        <taxon>Pterygota</taxon>
        <taxon>Neoptera</taxon>
        <taxon>Endopterygota</taxon>
        <taxon>Coleoptera</taxon>
        <taxon>Polyphaga</taxon>
        <taxon>Elateriformia</taxon>
        <taxon>Elateroidea</taxon>
        <taxon>Lampyridae</taxon>
        <taxon>Luciolinae</taxon>
        <taxon>Aquatica</taxon>
    </lineage>
</organism>
<dbReference type="GO" id="GO:0015935">
    <property type="term" value="C:small ribosomal subunit"/>
    <property type="evidence" value="ECO:0007669"/>
    <property type="project" value="UniProtKB-ARBA"/>
</dbReference>
<accession>A0AAN7SCM3</accession>
<dbReference type="PRINTS" id="PR00972">
    <property type="entry name" value="RIBSOMALS12E"/>
</dbReference>
<dbReference type="InterPro" id="IPR000530">
    <property type="entry name" value="Ribosomal_eS12"/>
</dbReference>
<dbReference type="PANTHER" id="PTHR11843">
    <property type="entry name" value="40S RIBOSOMAL PROTEIN S12"/>
    <property type="match status" value="1"/>
</dbReference>
<evidence type="ECO:0000256" key="4">
    <source>
        <dbReference type="RuleBase" id="RU000670"/>
    </source>
</evidence>